<accession>A0A328B1P2</accession>
<dbReference type="OrthoDB" id="9795613at2"/>
<keyword evidence="2" id="KW-1185">Reference proteome</keyword>
<comment type="caution">
    <text evidence="1">The sequence shown here is derived from an EMBL/GenBank/DDBJ whole genome shotgun (WGS) entry which is preliminary data.</text>
</comment>
<dbReference type="InterPro" id="IPR029045">
    <property type="entry name" value="ClpP/crotonase-like_dom_sf"/>
</dbReference>
<dbReference type="Gene3D" id="3.90.226.10">
    <property type="entry name" value="2-enoyl-CoA Hydratase, Chain A, domain 1"/>
    <property type="match status" value="1"/>
</dbReference>
<evidence type="ECO:0000313" key="2">
    <source>
        <dbReference type="Proteomes" id="UP000249842"/>
    </source>
</evidence>
<gene>
    <name evidence="1" type="ORF">DJ021_11475</name>
</gene>
<dbReference type="InterPro" id="IPR001753">
    <property type="entry name" value="Enoyl-CoA_hydra/iso"/>
</dbReference>
<dbReference type="NCBIfam" id="NF004796">
    <property type="entry name" value="PRK06144.1"/>
    <property type="match status" value="1"/>
</dbReference>
<dbReference type="CDD" id="cd06558">
    <property type="entry name" value="crotonase-like"/>
    <property type="match status" value="1"/>
</dbReference>
<dbReference type="GO" id="GO:0004300">
    <property type="term" value="F:enoyl-CoA hydratase activity"/>
    <property type="evidence" value="ECO:0007669"/>
    <property type="project" value="UniProtKB-EC"/>
</dbReference>
<evidence type="ECO:0000313" key="1">
    <source>
        <dbReference type="EMBL" id="RAK60381.1"/>
    </source>
</evidence>
<sequence length="258" mass="27986">MSEGKVVFSRVGSVGRIVFDNQPALNALTFDMWRQLGDICREIAQDRSLRIVTLRGAGGKAFLAGTEISGFLDFTSGQDGIAYERQMDEYVGLVEALPMPTLAIVEGWAVGGGIALSFACDLRIATPSARFGSPIGRSIGNCLSTKGYVRMVNHVGISQAKRMLLLGELLTAQELFELGHILKVVEPEELDAAAAAICERVASHAPLTMSVSKEAIRRYAYAGAPDIDDLVEIIYGSEDFRMGVRNFLEKKPRVWTGA</sequence>
<dbReference type="AlphaFoldDB" id="A0A328B1P2"/>
<dbReference type="EMBL" id="QFYP01000001">
    <property type="protein sequence ID" value="RAK60381.1"/>
    <property type="molecule type" value="Genomic_DNA"/>
</dbReference>
<dbReference type="GO" id="GO:0006635">
    <property type="term" value="P:fatty acid beta-oxidation"/>
    <property type="evidence" value="ECO:0007669"/>
    <property type="project" value="TreeGrafter"/>
</dbReference>
<dbReference type="Proteomes" id="UP000249842">
    <property type="component" value="Unassembled WGS sequence"/>
</dbReference>
<organism evidence="1 2">
    <name type="scientific">Phenylobacterium hankyongense</name>
    <dbReference type="NCBI Taxonomy" id="1813876"/>
    <lineage>
        <taxon>Bacteria</taxon>
        <taxon>Pseudomonadati</taxon>
        <taxon>Pseudomonadota</taxon>
        <taxon>Alphaproteobacteria</taxon>
        <taxon>Caulobacterales</taxon>
        <taxon>Caulobacteraceae</taxon>
        <taxon>Phenylobacterium</taxon>
    </lineage>
</organism>
<name>A0A328B1P2_9CAUL</name>
<dbReference type="RefSeq" id="WP_111457674.1">
    <property type="nucleotide sequence ID" value="NZ_QFYP01000001.1"/>
</dbReference>
<reference evidence="2" key="1">
    <citation type="submission" date="2018-05" db="EMBL/GenBank/DDBJ databases">
        <authorList>
            <person name="Li X."/>
        </authorList>
    </citation>
    <scope>NUCLEOTIDE SEQUENCE [LARGE SCALE GENOMIC DNA]</scope>
    <source>
        <strain evidence="2">HKS-05</strain>
    </source>
</reference>
<dbReference type="EC" id="4.2.1.17" evidence="1"/>
<dbReference type="SUPFAM" id="SSF52096">
    <property type="entry name" value="ClpP/crotonase"/>
    <property type="match status" value="1"/>
</dbReference>
<proteinExistence type="predicted"/>
<protein>
    <submittedName>
        <fullName evidence="1">Enoyl-CoA hydratase</fullName>
        <ecNumber evidence="1">4.2.1.17</ecNumber>
    </submittedName>
</protein>
<dbReference type="PANTHER" id="PTHR11941">
    <property type="entry name" value="ENOYL-COA HYDRATASE-RELATED"/>
    <property type="match status" value="1"/>
</dbReference>
<dbReference type="Pfam" id="PF00378">
    <property type="entry name" value="ECH_1"/>
    <property type="match status" value="1"/>
</dbReference>
<keyword evidence="1" id="KW-0456">Lyase</keyword>
<dbReference type="PANTHER" id="PTHR11941:SF54">
    <property type="entry name" value="ENOYL-COA HYDRATASE, MITOCHONDRIAL"/>
    <property type="match status" value="1"/>
</dbReference>